<keyword evidence="1" id="KW-0472">Membrane</keyword>
<dbReference type="EMBL" id="MFJC01000044">
    <property type="protein sequence ID" value="OGG08860.1"/>
    <property type="molecule type" value="Genomic_DNA"/>
</dbReference>
<dbReference type="GO" id="GO:0003676">
    <property type="term" value="F:nucleic acid binding"/>
    <property type="evidence" value="ECO:0007669"/>
    <property type="project" value="InterPro"/>
</dbReference>
<sequence>MNRKKKPKSKRLTAVELLKKGVPAVLIPGIILAGALGWKGEELKKALNYHQIKTIFPDQGVVSTVEDGDTFMLRNDVRIRMLGIDAPGRGEKGFEEGKLGLSGLLGNKKVYLEYDRYQDDKYGRVLAWVWIDCERKPTFLPADYMHLTYNTSRSGLVDNPVGCKKGKLVNEEMVRSGFTSYEKYKDRGELKYEGRIISIIQ</sequence>
<dbReference type="PROSITE" id="PS01284">
    <property type="entry name" value="TNASE_2"/>
    <property type="match status" value="1"/>
</dbReference>
<organism evidence="3 4">
    <name type="scientific">Candidatus Gottesmanbacteria bacterium RBG_16_43_7</name>
    <dbReference type="NCBI Taxonomy" id="1798373"/>
    <lineage>
        <taxon>Bacteria</taxon>
        <taxon>Candidatus Gottesmaniibacteriota</taxon>
    </lineage>
</organism>
<dbReference type="PROSITE" id="PS50830">
    <property type="entry name" value="TNASE_3"/>
    <property type="match status" value="1"/>
</dbReference>
<name>A0A1F5Z8U2_9BACT</name>
<dbReference type="GO" id="GO:0004518">
    <property type="term" value="F:nuclease activity"/>
    <property type="evidence" value="ECO:0007669"/>
    <property type="project" value="InterPro"/>
</dbReference>
<keyword evidence="1" id="KW-0812">Transmembrane</keyword>
<evidence type="ECO:0000313" key="3">
    <source>
        <dbReference type="EMBL" id="OGG08860.1"/>
    </source>
</evidence>
<comment type="caution">
    <text evidence="3">The sequence shown here is derived from an EMBL/GenBank/DDBJ whole genome shotgun (WGS) entry which is preliminary data.</text>
</comment>
<feature type="domain" description="TNase-like" evidence="2">
    <location>
        <begin position="56"/>
        <end position="201"/>
    </location>
</feature>
<dbReference type="InterPro" id="IPR035437">
    <property type="entry name" value="SNase_OB-fold_sf"/>
</dbReference>
<protein>
    <recommendedName>
        <fullName evidence="2">TNase-like domain-containing protein</fullName>
    </recommendedName>
</protein>
<proteinExistence type="predicted"/>
<dbReference type="SUPFAM" id="SSF50199">
    <property type="entry name" value="Staphylococcal nuclease"/>
    <property type="match status" value="1"/>
</dbReference>
<evidence type="ECO:0000313" key="4">
    <source>
        <dbReference type="Proteomes" id="UP000176854"/>
    </source>
</evidence>
<dbReference type="STRING" id="1798373.A2154_02195"/>
<dbReference type="Gene3D" id="2.40.50.90">
    <property type="match status" value="1"/>
</dbReference>
<gene>
    <name evidence="3" type="ORF">A2154_02195</name>
</gene>
<dbReference type="Proteomes" id="UP000176854">
    <property type="component" value="Unassembled WGS sequence"/>
</dbReference>
<accession>A0A1F5Z8U2</accession>
<evidence type="ECO:0000256" key="1">
    <source>
        <dbReference type="SAM" id="Phobius"/>
    </source>
</evidence>
<dbReference type="InterPro" id="IPR002071">
    <property type="entry name" value="Thermonucl_AS"/>
</dbReference>
<reference evidence="3 4" key="1">
    <citation type="journal article" date="2016" name="Nat. Commun.">
        <title>Thousands of microbial genomes shed light on interconnected biogeochemical processes in an aquifer system.</title>
        <authorList>
            <person name="Anantharaman K."/>
            <person name="Brown C.T."/>
            <person name="Hug L.A."/>
            <person name="Sharon I."/>
            <person name="Castelle C.J."/>
            <person name="Probst A.J."/>
            <person name="Thomas B.C."/>
            <person name="Singh A."/>
            <person name="Wilkins M.J."/>
            <person name="Karaoz U."/>
            <person name="Brodie E.L."/>
            <person name="Williams K.H."/>
            <person name="Hubbard S.S."/>
            <person name="Banfield J.F."/>
        </authorList>
    </citation>
    <scope>NUCLEOTIDE SEQUENCE [LARGE SCALE GENOMIC DNA]</scope>
</reference>
<keyword evidence="1" id="KW-1133">Transmembrane helix</keyword>
<dbReference type="InterPro" id="IPR016071">
    <property type="entry name" value="Staphylococal_nuclease_OB-fold"/>
</dbReference>
<dbReference type="Pfam" id="PF00565">
    <property type="entry name" value="SNase"/>
    <property type="match status" value="1"/>
</dbReference>
<evidence type="ECO:0000259" key="2">
    <source>
        <dbReference type="PROSITE" id="PS50830"/>
    </source>
</evidence>
<dbReference type="AlphaFoldDB" id="A0A1F5Z8U2"/>
<feature type="transmembrane region" description="Helical" evidence="1">
    <location>
        <begin position="21"/>
        <end position="38"/>
    </location>
</feature>